<dbReference type="AlphaFoldDB" id="A0AAV0VT44"/>
<accession>A0AAV0VT44</accession>
<gene>
    <name evidence="1" type="ORF">MEUPH1_LOCUS4321</name>
</gene>
<dbReference type="EMBL" id="CARXXK010000001">
    <property type="protein sequence ID" value="CAI6347543.1"/>
    <property type="molecule type" value="Genomic_DNA"/>
</dbReference>
<organism evidence="1 2">
    <name type="scientific">Macrosiphum euphorbiae</name>
    <name type="common">potato aphid</name>
    <dbReference type="NCBI Taxonomy" id="13131"/>
    <lineage>
        <taxon>Eukaryota</taxon>
        <taxon>Metazoa</taxon>
        <taxon>Ecdysozoa</taxon>
        <taxon>Arthropoda</taxon>
        <taxon>Hexapoda</taxon>
        <taxon>Insecta</taxon>
        <taxon>Pterygota</taxon>
        <taxon>Neoptera</taxon>
        <taxon>Paraneoptera</taxon>
        <taxon>Hemiptera</taxon>
        <taxon>Sternorrhyncha</taxon>
        <taxon>Aphidomorpha</taxon>
        <taxon>Aphidoidea</taxon>
        <taxon>Aphididae</taxon>
        <taxon>Macrosiphini</taxon>
        <taxon>Macrosiphum</taxon>
    </lineage>
</organism>
<keyword evidence="2" id="KW-1185">Reference proteome</keyword>
<evidence type="ECO:0000313" key="1">
    <source>
        <dbReference type="EMBL" id="CAI6347543.1"/>
    </source>
</evidence>
<name>A0AAV0VT44_9HEMI</name>
<sequence>MSDICGNTQCRNLAAISLSTTIVIGNYGRLHVENIRYPAPPVPSVSLSAGSPRTRHRRVSALSSVRRNFCCGNPGSRVTSGFCATDYFHVIGGPECAELRIGRGGFACFPFVVYPSVYSSPRSPVVRCTNCTHRMHAKTTCCLVIVFVCSRRFCVALCADNVRVVSSSASPTVHFTVPPVDHGKINWFNLLFVGHRGILSGQR</sequence>
<comment type="caution">
    <text evidence="1">The sequence shown here is derived from an EMBL/GenBank/DDBJ whole genome shotgun (WGS) entry which is preliminary data.</text>
</comment>
<proteinExistence type="predicted"/>
<reference evidence="1 2" key="1">
    <citation type="submission" date="2023-01" db="EMBL/GenBank/DDBJ databases">
        <authorList>
            <person name="Whitehead M."/>
        </authorList>
    </citation>
    <scope>NUCLEOTIDE SEQUENCE [LARGE SCALE GENOMIC DNA]</scope>
</reference>
<dbReference type="Proteomes" id="UP001160148">
    <property type="component" value="Unassembled WGS sequence"/>
</dbReference>
<protein>
    <submittedName>
        <fullName evidence="1">Uncharacterized protein</fullName>
    </submittedName>
</protein>
<evidence type="ECO:0000313" key="2">
    <source>
        <dbReference type="Proteomes" id="UP001160148"/>
    </source>
</evidence>